<gene>
    <name evidence="7" type="ORF">DFR38_105221</name>
</gene>
<organism evidence="7 8">
    <name type="scientific">Aquitalea magnusonii</name>
    <dbReference type="NCBI Taxonomy" id="332411"/>
    <lineage>
        <taxon>Bacteria</taxon>
        <taxon>Pseudomonadati</taxon>
        <taxon>Pseudomonadota</taxon>
        <taxon>Betaproteobacteria</taxon>
        <taxon>Neisseriales</taxon>
        <taxon>Chromobacteriaceae</taxon>
        <taxon>Aquitalea</taxon>
    </lineage>
</organism>
<dbReference type="Gene3D" id="3.30.1120.10">
    <property type="match status" value="1"/>
</dbReference>
<comment type="similarity">
    <text evidence="1">Belongs to the sulfatase family.</text>
</comment>
<keyword evidence="2" id="KW-0479">Metal-binding</keyword>
<evidence type="ECO:0000256" key="5">
    <source>
        <dbReference type="SAM" id="SignalP"/>
    </source>
</evidence>
<dbReference type="InterPro" id="IPR017850">
    <property type="entry name" value="Alkaline_phosphatase_core_sf"/>
</dbReference>
<evidence type="ECO:0000256" key="3">
    <source>
        <dbReference type="ARBA" id="ARBA00022801"/>
    </source>
</evidence>
<dbReference type="CDD" id="cd16025">
    <property type="entry name" value="PAS_like"/>
    <property type="match status" value="1"/>
</dbReference>
<comment type="caution">
    <text evidence="7">The sequence shown here is derived from an EMBL/GenBank/DDBJ whole genome shotgun (WGS) entry which is preliminary data.</text>
</comment>
<accession>A0A318JG24</accession>
<keyword evidence="3" id="KW-0378">Hydrolase</keyword>
<keyword evidence="4" id="KW-0106">Calcium</keyword>
<dbReference type="AlphaFoldDB" id="A0A318JG24"/>
<dbReference type="RefSeq" id="WP_059285055.1">
    <property type="nucleotide sequence ID" value="NZ_LNQU01000013.1"/>
</dbReference>
<dbReference type="InterPro" id="IPR024607">
    <property type="entry name" value="Sulfatase_CS"/>
</dbReference>
<dbReference type="GO" id="GO:0004065">
    <property type="term" value="F:arylsulfatase activity"/>
    <property type="evidence" value="ECO:0007669"/>
    <property type="project" value="TreeGrafter"/>
</dbReference>
<feature type="chain" id="PRO_5016248406" evidence="5">
    <location>
        <begin position="22"/>
        <end position="558"/>
    </location>
</feature>
<keyword evidence="5" id="KW-0732">Signal</keyword>
<sequence length="558" mass="61518">MRHSRLALGSALLWLATAVQAAGPAARPNIVLLVVDDMGYSDLGAMGGEIDTPHLDALLREGRLLSSMLVAPTCSPTRAMLLSGMDNHLAGVGNMAEMMTPTLTPHQLGQAGYEGYLASRVVALPQLLREAGYHTYLSGKWHLGMADGQRPESRGFERSFALMNGGAAHFNQSAPQQIVAGTPAPTYREDGRIVALPADFYSSTFFTDKLISYLDQQPADGQPFFAYLAYTAPHLPLQAPDRFLQQYRGRYAAGYEEVARQRIARMQRLGLIGPQLKPVPMPPGVRPWASLSPAEQARSARDMEAYAAMLSALDAEVGRLVAYLKQRGQFEQTVILFVSDNGPEGNDWAADAGNKSWIPANFDNRLENIGRPDSFAFQGPAWGQVSAQPFRYFKAYTYEGGVRSASFIRFPASIPAGRSTQLLTAMDVMPTLLELAGARHPGLLWQGHTVLPMQGMSMLPYLQGRAAVHNPDYVWATELMGRQALRKGHWKIVYQYQGRSHGRWALYDLQQDPGEQHDVASRHPAKLDELLTEWAQYVQRNNVRLGTSDTSYPLTGDE</sequence>
<dbReference type="PROSITE" id="PS00149">
    <property type="entry name" value="SULFATASE_2"/>
    <property type="match status" value="1"/>
</dbReference>
<feature type="domain" description="Sulfatase N-terminal" evidence="6">
    <location>
        <begin position="28"/>
        <end position="438"/>
    </location>
</feature>
<evidence type="ECO:0000256" key="4">
    <source>
        <dbReference type="ARBA" id="ARBA00022837"/>
    </source>
</evidence>
<name>A0A318JG24_9NEIS</name>
<keyword evidence="8" id="KW-1185">Reference proteome</keyword>
<dbReference type="Proteomes" id="UP000248395">
    <property type="component" value="Unassembled WGS sequence"/>
</dbReference>
<reference evidence="7 8" key="1">
    <citation type="submission" date="2018-05" db="EMBL/GenBank/DDBJ databases">
        <title>Genomic Encyclopedia of Type Strains, Phase IV (KMG-IV): sequencing the most valuable type-strain genomes for metagenomic binning, comparative biology and taxonomic classification.</title>
        <authorList>
            <person name="Goeker M."/>
        </authorList>
    </citation>
    <scope>NUCLEOTIDE SEQUENCE [LARGE SCALE GENOMIC DNA]</scope>
    <source>
        <strain evidence="7 8">DSM 25134</strain>
    </source>
</reference>
<evidence type="ECO:0000256" key="1">
    <source>
        <dbReference type="ARBA" id="ARBA00008779"/>
    </source>
</evidence>
<evidence type="ECO:0000256" key="2">
    <source>
        <dbReference type="ARBA" id="ARBA00022723"/>
    </source>
</evidence>
<protein>
    <submittedName>
        <fullName evidence="7">Arylsulfatase</fullName>
    </submittedName>
</protein>
<dbReference type="GO" id="GO:0046872">
    <property type="term" value="F:metal ion binding"/>
    <property type="evidence" value="ECO:0007669"/>
    <property type="project" value="UniProtKB-KW"/>
</dbReference>
<dbReference type="PANTHER" id="PTHR42693:SF33">
    <property type="entry name" value="ARYLSULFATASE"/>
    <property type="match status" value="1"/>
</dbReference>
<dbReference type="SUPFAM" id="SSF53649">
    <property type="entry name" value="Alkaline phosphatase-like"/>
    <property type="match status" value="1"/>
</dbReference>
<proteinExistence type="inferred from homology"/>
<dbReference type="Pfam" id="PF00884">
    <property type="entry name" value="Sulfatase"/>
    <property type="match status" value="1"/>
</dbReference>
<dbReference type="EMBL" id="QJKC01000005">
    <property type="protein sequence ID" value="PXX49178.1"/>
    <property type="molecule type" value="Genomic_DNA"/>
</dbReference>
<evidence type="ECO:0000259" key="6">
    <source>
        <dbReference type="Pfam" id="PF00884"/>
    </source>
</evidence>
<dbReference type="PANTHER" id="PTHR42693">
    <property type="entry name" value="ARYLSULFATASE FAMILY MEMBER"/>
    <property type="match status" value="1"/>
</dbReference>
<dbReference type="InterPro" id="IPR000917">
    <property type="entry name" value="Sulfatase_N"/>
</dbReference>
<dbReference type="InterPro" id="IPR050738">
    <property type="entry name" value="Sulfatase"/>
</dbReference>
<evidence type="ECO:0000313" key="8">
    <source>
        <dbReference type="Proteomes" id="UP000248395"/>
    </source>
</evidence>
<dbReference type="Gene3D" id="3.40.720.10">
    <property type="entry name" value="Alkaline Phosphatase, subunit A"/>
    <property type="match status" value="1"/>
</dbReference>
<feature type="signal peptide" evidence="5">
    <location>
        <begin position="1"/>
        <end position="21"/>
    </location>
</feature>
<evidence type="ECO:0000313" key="7">
    <source>
        <dbReference type="EMBL" id="PXX49178.1"/>
    </source>
</evidence>